<reference evidence="1" key="1">
    <citation type="journal article" date="2023" name="Plant J.">
        <title>The genome of the king protea, Protea cynaroides.</title>
        <authorList>
            <person name="Chang J."/>
            <person name="Duong T.A."/>
            <person name="Schoeman C."/>
            <person name="Ma X."/>
            <person name="Roodt D."/>
            <person name="Barker N."/>
            <person name="Li Z."/>
            <person name="Van de Peer Y."/>
            <person name="Mizrachi E."/>
        </authorList>
    </citation>
    <scope>NUCLEOTIDE SEQUENCE</scope>
    <source>
        <tissue evidence="1">Young leaves</tissue>
    </source>
</reference>
<dbReference type="EMBL" id="JAMYWD010000011">
    <property type="protein sequence ID" value="KAJ4955242.1"/>
    <property type="molecule type" value="Genomic_DNA"/>
</dbReference>
<comment type="caution">
    <text evidence="1">The sequence shown here is derived from an EMBL/GenBank/DDBJ whole genome shotgun (WGS) entry which is preliminary data.</text>
</comment>
<protein>
    <submittedName>
        <fullName evidence="1">Uncharacterized protein</fullName>
    </submittedName>
</protein>
<proteinExistence type="predicted"/>
<gene>
    <name evidence="1" type="ORF">NE237_012025</name>
</gene>
<sequence length="108" mass="11814">MRRLMTIRAAGEPLLQVSWAMPFSSTAVGEALAIRAGVHDAISNGFISRDSGFIEEFKAVIKSPFLERVELPMVLTNVATIGGGSMYLVDGVVNNGRDNLMERFRLDI</sequence>
<organism evidence="1 2">
    <name type="scientific">Protea cynaroides</name>
    <dbReference type="NCBI Taxonomy" id="273540"/>
    <lineage>
        <taxon>Eukaryota</taxon>
        <taxon>Viridiplantae</taxon>
        <taxon>Streptophyta</taxon>
        <taxon>Embryophyta</taxon>
        <taxon>Tracheophyta</taxon>
        <taxon>Spermatophyta</taxon>
        <taxon>Magnoliopsida</taxon>
        <taxon>Proteales</taxon>
        <taxon>Proteaceae</taxon>
        <taxon>Protea</taxon>
    </lineage>
</organism>
<name>A0A9Q0H096_9MAGN</name>
<keyword evidence="2" id="KW-1185">Reference proteome</keyword>
<evidence type="ECO:0000313" key="2">
    <source>
        <dbReference type="Proteomes" id="UP001141806"/>
    </source>
</evidence>
<dbReference type="Proteomes" id="UP001141806">
    <property type="component" value="Unassembled WGS sequence"/>
</dbReference>
<accession>A0A9Q0H096</accession>
<dbReference type="OrthoDB" id="1906820at2759"/>
<dbReference type="AlphaFoldDB" id="A0A9Q0H096"/>
<evidence type="ECO:0000313" key="1">
    <source>
        <dbReference type="EMBL" id="KAJ4955242.1"/>
    </source>
</evidence>